<comment type="caution">
    <text evidence="1">The sequence shown here is derived from an EMBL/GenBank/DDBJ whole genome shotgun (WGS) entry which is preliminary data.</text>
</comment>
<dbReference type="EMBL" id="PXYY01000031">
    <property type="protein sequence ID" value="PSJ80428.1"/>
    <property type="molecule type" value="Genomic_DNA"/>
</dbReference>
<name>A0A2P7U0B5_9NEIS</name>
<organism evidence="1 2">
    <name type="scientific">Neisseria iguanae</name>
    <dbReference type="NCBI Taxonomy" id="90242"/>
    <lineage>
        <taxon>Bacteria</taxon>
        <taxon>Pseudomonadati</taxon>
        <taxon>Pseudomonadota</taxon>
        <taxon>Betaproteobacteria</taxon>
        <taxon>Neisseriales</taxon>
        <taxon>Neisseriaceae</taxon>
        <taxon>Neisseria</taxon>
    </lineage>
</organism>
<evidence type="ECO:0000313" key="2">
    <source>
        <dbReference type="Proteomes" id="UP000241868"/>
    </source>
</evidence>
<proteinExistence type="predicted"/>
<dbReference type="RefSeq" id="WP_106741447.1">
    <property type="nucleotide sequence ID" value="NZ_PXYY01000031.1"/>
</dbReference>
<protein>
    <submittedName>
        <fullName evidence="1">Uncharacterized protein</fullName>
    </submittedName>
</protein>
<dbReference type="Proteomes" id="UP000241868">
    <property type="component" value="Unassembled WGS sequence"/>
</dbReference>
<evidence type="ECO:0000313" key="1">
    <source>
        <dbReference type="EMBL" id="PSJ80428.1"/>
    </source>
</evidence>
<dbReference type="AlphaFoldDB" id="A0A2P7U0B5"/>
<accession>A0A2P7U0B5</accession>
<reference evidence="1 2" key="1">
    <citation type="submission" date="2018-03" db="EMBL/GenBank/DDBJ databases">
        <title>Neisseria weixii sp. nov., isolated from the intestinal contents of Tibetan Plateau pika (Ochotona curzoniae) in Yushu, Qinghai Province, China.</title>
        <authorList>
            <person name="Gui Z."/>
        </authorList>
    </citation>
    <scope>NUCLEOTIDE SEQUENCE [LARGE SCALE GENOMIC DNA]</scope>
    <source>
        <strain evidence="1 2">ATCC 51483</strain>
    </source>
</reference>
<gene>
    <name evidence="1" type="ORF">C7N83_06435</name>
</gene>
<sequence>MYCLTPRSYIHSIWRAERDGIASPFFHWYSSIYISNGQKITPIPLSLLKNDEHFSKNKLIKKNLQGINGYPLSVDDYHHLIDLIARNVDDISNLPQLFAPSYDKNALLKTERDVEVNLIEPFLKDLDNQKSWVRQLTVKMG</sequence>
<keyword evidence="2" id="KW-1185">Reference proteome</keyword>
<dbReference type="OrthoDB" id="53782at2"/>